<feature type="compositionally biased region" description="Polar residues" evidence="1">
    <location>
        <begin position="36"/>
        <end position="45"/>
    </location>
</feature>
<feature type="compositionally biased region" description="Low complexity" evidence="1">
    <location>
        <begin position="198"/>
        <end position="219"/>
    </location>
</feature>
<evidence type="ECO:0000313" key="3">
    <source>
        <dbReference type="EMBL" id="KAF2258317.1"/>
    </source>
</evidence>
<evidence type="ECO:0000256" key="1">
    <source>
        <dbReference type="SAM" id="MobiDB-lite"/>
    </source>
</evidence>
<dbReference type="OrthoDB" id="3357002at2759"/>
<keyword evidence="2" id="KW-0812">Transmembrane</keyword>
<feature type="transmembrane region" description="Helical" evidence="2">
    <location>
        <begin position="79"/>
        <end position="100"/>
    </location>
</feature>
<feature type="region of interest" description="Disordered" evidence="1">
    <location>
        <begin position="1"/>
        <end position="45"/>
    </location>
</feature>
<dbReference type="EMBL" id="ML986769">
    <property type="protein sequence ID" value="KAF2258317.1"/>
    <property type="molecule type" value="Genomic_DNA"/>
</dbReference>
<organism evidence="3 4">
    <name type="scientific">Lojkania enalia</name>
    <dbReference type="NCBI Taxonomy" id="147567"/>
    <lineage>
        <taxon>Eukaryota</taxon>
        <taxon>Fungi</taxon>
        <taxon>Dikarya</taxon>
        <taxon>Ascomycota</taxon>
        <taxon>Pezizomycotina</taxon>
        <taxon>Dothideomycetes</taxon>
        <taxon>Pleosporomycetidae</taxon>
        <taxon>Pleosporales</taxon>
        <taxon>Pleosporales incertae sedis</taxon>
        <taxon>Lojkania</taxon>
    </lineage>
</organism>
<evidence type="ECO:0000256" key="2">
    <source>
        <dbReference type="SAM" id="Phobius"/>
    </source>
</evidence>
<sequence>MSPSAERGVRIVLRPRPRPCKPKADISLRYPPANATPGQRPSVSQDIAPSTDFPALYITPAPRHQFIFQRNRIRGHKSLMSWAMFGFAMAQLGTMILRIARATRPDSGSVAPAASLSAFLGAPVIYVVVLILAMRVFRGVSLRLGWNAWLGRGIRITHGLLLIVTLVVVPFGMVTGFTRSGPDQNYPTSAPGPQKPASHSSTCSHQSSPSFPYSSHPQQTAPPENFGTGSIQSKLIILGIILLFTKFISGFRVGVIWAPYRPLSQLTWCNSRAAF</sequence>
<evidence type="ECO:0000313" key="4">
    <source>
        <dbReference type="Proteomes" id="UP000800093"/>
    </source>
</evidence>
<feature type="transmembrane region" description="Helical" evidence="2">
    <location>
        <begin position="112"/>
        <end position="137"/>
    </location>
</feature>
<accession>A0A9P4JZ14</accession>
<keyword evidence="2" id="KW-1133">Transmembrane helix</keyword>
<reference evidence="4" key="1">
    <citation type="journal article" date="2020" name="Stud. Mycol.">
        <title>101 Dothideomycetes genomes: A test case for predicting lifestyles and emergence of pathogens.</title>
        <authorList>
            <person name="Haridas S."/>
            <person name="Albert R."/>
            <person name="Binder M."/>
            <person name="Bloem J."/>
            <person name="LaButti K."/>
            <person name="Salamov A."/>
            <person name="Andreopoulos B."/>
            <person name="Baker S."/>
            <person name="Barry K."/>
            <person name="Bills G."/>
            <person name="Bluhm B."/>
            <person name="Cannon C."/>
            <person name="Castanera R."/>
            <person name="Culley D."/>
            <person name="Daum C."/>
            <person name="Ezra D."/>
            <person name="Gonzalez J."/>
            <person name="Henrissat B."/>
            <person name="Kuo A."/>
            <person name="Liang C."/>
            <person name="Lipzen A."/>
            <person name="Lutzoni F."/>
            <person name="Magnuson J."/>
            <person name="Mondo S."/>
            <person name="Nolan M."/>
            <person name="Ohm R."/>
            <person name="Pangilinan J."/>
            <person name="Park H.-J."/>
            <person name="Ramirez L."/>
            <person name="Alfaro M."/>
            <person name="Sun H."/>
            <person name="Tritt A."/>
            <person name="Yoshinaga Y."/>
            <person name="Zwiers L.-H."/>
            <person name="Turgeon B."/>
            <person name="Goodwin S."/>
            <person name="Spatafora J."/>
            <person name="Crous P."/>
            <person name="Grigoriev I."/>
        </authorList>
    </citation>
    <scope>NUCLEOTIDE SEQUENCE [LARGE SCALE GENOMIC DNA]</scope>
    <source>
        <strain evidence="4">CBS 304.66</strain>
    </source>
</reference>
<proteinExistence type="predicted"/>
<name>A0A9P4JZ14_9PLEO</name>
<feature type="transmembrane region" description="Helical" evidence="2">
    <location>
        <begin position="235"/>
        <end position="258"/>
    </location>
</feature>
<dbReference type="PANTHER" id="PTHR35184:SF1">
    <property type="entry name" value="INTEGRAL MEMBRANE PROTEIN"/>
    <property type="match status" value="1"/>
</dbReference>
<keyword evidence="2" id="KW-0472">Membrane</keyword>
<protein>
    <submittedName>
        <fullName evidence="3">Uncharacterized protein</fullName>
    </submittedName>
</protein>
<dbReference type="AlphaFoldDB" id="A0A9P4JZ14"/>
<keyword evidence="4" id="KW-1185">Reference proteome</keyword>
<gene>
    <name evidence="3" type="ORF">CC78DRAFT_526520</name>
</gene>
<dbReference type="PANTHER" id="PTHR35184">
    <property type="entry name" value="YALI0C10208P"/>
    <property type="match status" value="1"/>
</dbReference>
<feature type="transmembrane region" description="Helical" evidence="2">
    <location>
        <begin position="158"/>
        <end position="177"/>
    </location>
</feature>
<feature type="region of interest" description="Disordered" evidence="1">
    <location>
        <begin position="182"/>
        <end position="224"/>
    </location>
</feature>
<dbReference type="Proteomes" id="UP000800093">
    <property type="component" value="Unassembled WGS sequence"/>
</dbReference>
<comment type="caution">
    <text evidence="3">The sequence shown here is derived from an EMBL/GenBank/DDBJ whole genome shotgun (WGS) entry which is preliminary data.</text>
</comment>